<dbReference type="Proteomes" id="UP000321393">
    <property type="component" value="Unassembled WGS sequence"/>
</dbReference>
<feature type="compositionally biased region" description="Polar residues" evidence="1">
    <location>
        <begin position="342"/>
        <end position="355"/>
    </location>
</feature>
<feature type="compositionally biased region" description="Basic and acidic residues" evidence="1">
    <location>
        <begin position="278"/>
        <end position="287"/>
    </location>
</feature>
<feature type="region of interest" description="Disordered" evidence="1">
    <location>
        <begin position="274"/>
        <end position="297"/>
    </location>
</feature>
<dbReference type="EMBL" id="SSTE01014401">
    <property type="protein sequence ID" value="KAA0045596.1"/>
    <property type="molecule type" value="Genomic_DNA"/>
</dbReference>
<organism evidence="2 3">
    <name type="scientific">Cucumis melo var. makuwa</name>
    <name type="common">Oriental melon</name>
    <dbReference type="NCBI Taxonomy" id="1194695"/>
    <lineage>
        <taxon>Eukaryota</taxon>
        <taxon>Viridiplantae</taxon>
        <taxon>Streptophyta</taxon>
        <taxon>Embryophyta</taxon>
        <taxon>Tracheophyta</taxon>
        <taxon>Spermatophyta</taxon>
        <taxon>Magnoliopsida</taxon>
        <taxon>eudicotyledons</taxon>
        <taxon>Gunneridae</taxon>
        <taxon>Pentapetalae</taxon>
        <taxon>rosids</taxon>
        <taxon>fabids</taxon>
        <taxon>Cucurbitales</taxon>
        <taxon>Cucurbitaceae</taxon>
        <taxon>Benincaseae</taxon>
        <taxon>Cucumis</taxon>
    </lineage>
</organism>
<feature type="compositionally biased region" description="Basic and acidic residues" evidence="1">
    <location>
        <begin position="401"/>
        <end position="420"/>
    </location>
</feature>
<reference evidence="2 3" key="1">
    <citation type="submission" date="2019-08" db="EMBL/GenBank/DDBJ databases">
        <title>Draft genome sequences of two oriental melons (Cucumis melo L. var makuwa).</title>
        <authorList>
            <person name="Kwon S.-Y."/>
        </authorList>
    </citation>
    <scope>NUCLEOTIDE SEQUENCE [LARGE SCALE GENOMIC DNA]</scope>
    <source>
        <strain evidence="3">cv. SW 3</strain>
        <tissue evidence="2">Leaf</tissue>
    </source>
</reference>
<gene>
    <name evidence="2" type="ORF">E6C27_scaffold243G001010</name>
</gene>
<feature type="compositionally biased region" description="Polar residues" evidence="1">
    <location>
        <begin position="375"/>
        <end position="398"/>
    </location>
</feature>
<dbReference type="AlphaFoldDB" id="A0A5A7TTZ4"/>
<accession>A0A5A7TTZ4</accession>
<proteinExistence type="predicted"/>
<sequence length="420" mass="47096">MGSLARLGVFPRDHSHDLRVFVRSQSLRCAPLNTRRYDYVSNEKLTDHLVGLVVTTRKWSICDAKKDVGIKNVGKKGILDAVKTASGEASGKSVFQTHQTGVGHAASGKDQINFKKHIILYAMHKLKPREEEIVETEREKERRRSLKPRGEKRGDQIVSVAAICHFRKKERKRSSKLRGDRTIPSPFCRRSVAVCHFSMSSLREKENQSIVWSYFGKHTFKLGRSCRRPPRMRIIKCWNSNPNLPHRVVSHSLRMRYAIGCWVDDLATQKALSSGSVERTHQSRDPEGCTYQSSDPEECTYQSSDPEGCTYQSSDPEGCTYQSSDPEGCTYQSSDPKGCTYQSSDPKGCTYQSSDPEGYTYPFNRGSDLKRVSSRLESGQLETGATTSDGLRRSTTGTLRGLEESGEHGGTKDARQRPGA</sequence>
<dbReference type="STRING" id="1194695.A0A5A7TTZ4"/>
<feature type="region of interest" description="Disordered" evidence="1">
    <location>
        <begin position="342"/>
        <end position="420"/>
    </location>
</feature>
<evidence type="ECO:0000313" key="2">
    <source>
        <dbReference type="EMBL" id="KAA0045596.1"/>
    </source>
</evidence>
<evidence type="ECO:0000256" key="1">
    <source>
        <dbReference type="SAM" id="MobiDB-lite"/>
    </source>
</evidence>
<protein>
    <submittedName>
        <fullName evidence="2">NBS-LRR type resistance protein</fullName>
    </submittedName>
</protein>
<comment type="caution">
    <text evidence="2">The sequence shown here is derived from an EMBL/GenBank/DDBJ whole genome shotgun (WGS) entry which is preliminary data.</text>
</comment>
<feature type="region of interest" description="Disordered" evidence="1">
    <location>
        <begin position="133"/>
        <end position="153"/>
    </location>
</feature>
<name>A0A5A7TTZ4_CUCMM</name>
<evidence type="ECO:0000313" key="3">
    <source>
        <dbReference type="Proteomes" id="UP000321393"/>
    </source>
</evidence>